<evidence type="ECO:0000313" key="12">
    <source>
        <dbReference type="Proteomes" id="UP000015103"/>
    </source>
</evidence>
<feature type="domain" description="C2H2-type" evidence="10">
    <location>
        <begin position="145"/>
        <end position="167"/>
    </location>
</feature>
<dbReference type="PROSITE" id="PS00028">
    <property type="entry name" value="ZINC_FINGER_C2H2_1"/>
    <property type="match status" value="7"/>
</dbReference>
<keyword evidence="2" id="KW-0479">Metal-binding</keyword>
<dbReference type="STRING" id="13249.T1IC24"/>
<keyword evidence="12" id="KW-1185">Reference proteome</keyword>
<evidence type="ECO:0000256" key="3">
    <source>
        <dbReference type="ARBA" id="ARBA00022737"/>
    </source>
</evidence>
<dbReference type="InterPro" id="IPR050636">
    <property type="entry name" value="C2H2-ZF_domain-containing"/>
</dbReference>
<evidence type="ECO:0000256" key="4">
    <source>
        <dbReference type="ARBA" id="ARBA00022771"/>
    </source>
</evidence>
<dbReference type="FunFam" id="3.30.160.60:FF:000736">
    <property type="entry name" value="Zinc finger protein 423"/>
    <property type="match status" value="1"/>
</dbReference>
<evidence type="ECO:0000256" key="1">
    <source>
        <dbReference type="ARBA" id="ARBA00004123"/>
    </source>
</evidence>
<dbReference type="SMART" id="SM00355">
    <property type="entry name" value="ZnF_C2H2"/>
    <property type="match status" value="11"/>
</dbReference>
<keyword evidence="3" id="KW-0677">Repeat</keyword>
<accession>T1IC24</accession>
<evidence type="ECO:0000313" key="11">
    <source>
        <dbReference type="EnsemblMetazoa" id="RPRC013844-PA"/>
    </source>
</evidence>
<sequence>MVVDPHNTVDGSDDNESESSDGDMNCPHCNKRFDKQDRFDRHLQIHTQDGPFPCDYCSAVEKDKASLKMHWRKEHSENKAHMCQACGEAFSRREDLVKHNIRHDKIKPYPCKEPSCNKAFAYRSDLRKHLVIHTGGYQIISLCFCSCSFVQKDKLLRHEKLHKGERPHTCYECPTSFHRKEELTKHIQFHHYSPVNNTPSNGKDSETEDVIISVDPSHWDGANHPCDICHKVFRQPYELMKHKLKHGKSKDFICDVCTKGFHTRRELTRHANIHSDIRPFSCVTCGKAFSRKDKLTRHMKIHVTIVPACKICKKTYSSQQELTRHLYTHSANKPYQCEFCTSSYCRKDKLVKHIKKAHPQSSSESGATI</sequence>
<feature type="domain" description="C2H2-type" evidence="10">
    <location>
        <begin position="24"/>
        <end position="51"/>
    </location>
</feature>
<dbReference type="SUPFAM" id="SSF57667">
    <property type="entry name" value="beta-beta-alpha zinc fingers"/>
    <property type="match status" value="6"/>
</dbReference>
<dbReference type="InterPro" id="IPR013087">
    <property type="entry name" value="Znf_C2H2_type"/>
</dbReference>
<evidence type="ECO:0000256" key="8">
    <source>
        <dbReference type="ARBA" id="ARBA00023242"/>
    </source>
</evidence>
<dbReference type="OMA" id="LYTHSAN"/>
<dbReference type="InParanoid" id="T1IC24"/>
<dbReference type="Proteomes" id="UP000015103">
    <property type="component" value="Unassembled WGS sequence"/>
</dbReference>
<dbReference type="PANTHER" id="PTHR47772:SF4">
    <property type="entry name" value="ZFP64 ZINC FINGER PROTEIN"/>
    <property type="match status" value="1"/>
</dbReference>
<feature type="domain" description="C2H2-type" evidence="10">
    <location>
        <begin position="81"/>
        <end position="108"/>
    </location>
</feature>
<dbReference type="InterPro" id="IPR036236">
    <property type="entry name" value="Znf_C2H2_sf"/>
</dbReference>
<feature type="domain" description="C2H2-type" evidence="10">
    <location>
        <begin position="168"/>
        <end position="190"/>
    </location>
</feature>
<protein>
    <recommendedName>
        <fullName evidence="10">C2H2-type domain-containing protein</fullName>
    </recommendedName>
</protein>
<organism evidence="11 12">
    <name type="scientific">Rhodnius prolixus</name>
    <name type="common">Triatomid bug</name>
    <dbReference type="NCBI Taxonomy" id="13249"/>
    <lineage>
        <taxon>Eukaryota</taxon>
        <taxon>Metazoa</taxon>
        <taxon>Ecdysozoa</taxon>
        <taxon>Arthropoda</taxon>
        <taxon>Hexapoda</taxon>
        <taxon>Insecta</taxon>
        <taxon>Pterygota</taxon>
        <taxon>Neoptera</taxon>
        <taxon>Paraneoptera</taxon>
        <taxon>Hemiptera</taxon>
        <taxon>Heteroptera</taxon>
        <taxon>Panheteroptera</taxon>
        <taxon>Cimicomorpha</taxon>
        <taxon>Reduviidae</taxon>
        <taxon>Triatominae</taxon>
        <taxon>Rhodnius</taxon>
    </lineage>
</organism>
<feature type="domain" description="C2H2-type" evidence="10">
    <location>
        <begin position="280"/>
        <end position="307"/>
    </location>
</feature>
<feature type="domain" description="C2H2-type" evidence="10">
    <location>
        <begin position="52"/>
        <end position="80"/>
    </location>
</feature>
<keyword evidence="4" id="KW-0863">Zinc-finger</keyword>
<dbReference type="GO" id="GO:0008270">
    <property type="term" value="F:zinc ion binding"/>
    <property type="evidence" value="ECO:0007669"/>
    <property type="project" value="UniProtKB-KW"/>
</dbReference>
<dbReference type="HOGENOM" id="CLU_002678_44_0_1"/>
<dbReference type="PANTHER" id="PTHR47772">
    <property type="entry name" value="ZINC FINGER PROTEIN 200"/>
    <property type="match status" value="1"/>
</dbReference>
<feature type="domain" description="C2H2-type" evidence="10">
    <location>
        <begin position="224"/>
        <end position="251"/>
    </location>
</feature>
<keyword evidence="8" id="KW-0539">Nucleus</keyword>
<dbReference type="PROSITE" id="PS50157">
    <property type="entry name" value="ZINC_FINGER_C2H2_2"/>
    <property type="match status" value="11"/>
</dbReference>
<dbReference type="Pfam" id="PF13912">
    <property type="entry name" value="zf-C2H2_6"/>
    <property type="match status" value="1"/>
</dbReference>
<keyword evidence="5" id="KW-0862">Zinc</keyword>
<dbReference type="EMBL" id="ACPB03017897">
    <property type="status" value="NOT_ANNOTATED_CDS"/>
    <property type="molecule type" value="Genomic_DNA"/>
</dbReference>
<dbReference type="EnsemblMetazoa" id="RPRC013844-RA">
    <property type="protein sequence ID" value="RPRC013844-PA"/>
    <property type="gene ID" value="RPRC013844"/>
</dbReference>
<feature type="region of interest" description="Disordered" evidence="9">
    <location>
        <begin position="1"/>
        <end position="25"/>
    </location>
</feature>
<dbReference type="VEuPathDB" id="VectorBase:RPRC013844"/>
<dbReference type="Gene3D" id="3.30.160.60">
    <property type="entry name" value="Classic Zinc Finger"/>
    <property type="match status" value="9"/>
</dbReference>
<evidence type="ECO:0000256" key="5">
    <source>
        <dbReference type="ARBA" id="ARBA00022833"/>
    </source>
</evidence>
<dbReference type="FunFam" id="3.30.160.60:FF:000072">
    <property type="entry name" value="zinc finger protein 143 isoform X1"/>
    <property type="match status" value="1"/>
</dbReference>
<feature type="domain" description="C2H2-type" evidence="10">
    <location>
        <begin position="307"/>
        <end position="334"/>
    </location>
</feature>
<evidence type="ECO:0000256" key="9">
    <source>
        <dbReference type="SAM" id="MobiDB-lite"/>
    </source>
</evidence>
<evidence type="ECO:0000256" key="2">
    <source>
        <dbReference type="ARBA" id="ARBA00022723"/>
    </source>
</evidence>
<feature type="domain" description="C2H2-type" evidence="10">
    <location>
        <begin position="335"/>
        <end position="363"/>
    </location>
</feature>
<keyword evidence="6" id="KW-0805">Transcription regulation</keyword>
<dbReference type="eggNOG" id="KOG1721">
    <property type="taxonomic scope" value="Eukaryota"/>
</dbReference>
<feature type="compositionally biased region" description="Acidic residues" evidence="9">
    <location>
        <begin position="11"/>
        <end position="21"/>
    </location>
</feature>
<evidence type="ECO:0000256" key="6">
    <source>
        <dbReference type="ARBA" id="ARBA00023015"/>
    </source>
</evidence>
<evidence type="ECO:0000259" key="10">
    <source>
        <dbReference type="PROSITE" id="PS50157"/>
    </source>
</evidence>
<dbReference type="GO" id="GO:0005634">
    <property type="term" value="C:nucleus"/>
    <property type="evidence" value="ECO:0007669"/>
    <property type="project" value="UniProtKB-SubCell"/>
</dbReference>
<name>T1IC24_RHOPR</name>
<feature type="domain" description="C2H2-type" evidence="10">
    <location>
        <begin position="252"/>
        <end position="279"/>
    </location>
</feature>
<proteinExistence type="predicted"/>
<dbReference type="AlphaFoldDB" id="T1IC24"/>
<feature type="domain" description="C2H2-type" evidence="10">
    <location>
        <begin position="109"/>
        <end position="138"/>
    </location>
</feature>
<comment type="subcellular location">
    <subcellularLocation>
        <location evidence="1">Nucleus</location>
    </subcellularLocation>
</comment>
<keyword evidence="7" id="KW-0804">Transcription</keyword>
<reference evidence="11" key="1">
    <citation type="submission" date="2015-05" db="UniProtKB">
        <authorList>
            <consortium name="EnsemblMetazoa"/>
        </authorList>
    </citation>
    <scope>IDENTIFICATION</scope>
</reference>
<dbReference type="Pfam" id="PF00096">
    <property type="entry name" value="zf-C2H2"/>
    <property type="match status" value="5"/>
</dbReference>
<evidence type="ECO:0000256" key="7">
    <source>
        <dbReference type="ARBA" id="ARBA00023163"/>
    </source>
</evidence>